<organism evidence="1 2">
    <name type="scientific">Actinoplanes palleronii</name>
    <dbReference type="NCBI Taxonomy" id="113570"/>
    <lineage>
        <taxon>Bacteria</taxon>
        <taxon>Bacillati</taxon>
        <taxon>Actinomycetota</taxon>
        <taxon>Actinomycetes</taxon>
        <taxon>Micromonosporales</taxon>
        <taxon>Micromonosporaceae</taxon>
        <taxon>Actinoplanes</taxon>
    </lineage>
</organism>
<name>A0ABQ4B3F1_9ACTN</name>
<sequence>MTDDSAGLTIQPLYVLCDVSGALSDRGRATVDLLLAHLAEQLTADPGLADAVRWSVELHTGDGDLVPLMQLQQADAALRPPRLATLPAGRSTAAPRLAAALLALRRLIRSDITMLEDDTADVRTPCLVVITTGHAADEPHERAAALDSLLTGTLHADETRDWAPRVLLVPLPGADFGLLAELGAGRDVEVAIAGADDTLTGVARRAVGAVRRSLGSGVPRISYDRWVVREDQLLLGYGQRHAPLTDLLQAGDPGTGHPGPLVYRRFLDPGQPFAPLLRMVALRGHAGELTARMLWPVRLVVGAGATAVTGLLAPDVPARRYDGELGQAPPGDRLRLRAAVRDLIELAHRHDVRLGAHALDSAPYTLAPCVDVLVTDCDAVRVRESGDPAWRDADLNWLAAWTPAAPPLPQPWHPPGPGTA</sequence>
<comment type="caution">
    <text evidence="1">The sequence shown here is derived from an EMBL/GenBank/DDBJ whole genome shotgun (WGS) entry which is preliminary data.</text>
</comment>
<keyword evidence="2" id="KW-1185">Reference proteome</keyword>
<dbReference type="EMBL" id="BOMS01000016">
    <property type="protein sequence ID" value="GIE65183.1"/>
    <property type="molecule type" value="Genomic_DNA"/>
</dbReference>
<protein>
    <recommendedName>
        <fullName evidence="3">VWFA domain-containing protein</fullName>
    </recommendedName>
</protein>
<evidence type="ECO:0000313" key="1">
    <source>
        <dbReference type="EMBL" id="GIE65183.1"/>
    </source>
</evidence>
<dbReference type="RefSeq" id="WP_203824242.1">
    <property type="nucleotide sequence ID" value="NZ_BAAATY010000008.1"/>
</dbReference>
<evidence type="ECO:0008006" key="3">
    <source>
        <dbReference type="Google" id="ProtNLM"/>
    </source>
</evidence>
<proteinExistence type="predicted"/>
<dbReference type="Proteomes" id="UP000624709">
    <property type="component" value="Unassembled WGS sequence"/>
</dbReference>
<accession>A0ABQ4B3F1</accession>
<evidence type="ECO:0000313" key="2">
    <source>
        <dbReference type="Proteomes" id="UP000624709"/>
    </source>
</evidence>
<gene>
    <name evidence="1" type="ORF">Apa02nite_012910</name>
</gene>
<reference evidence="1 2" key="1">
    <citation type="submission" date="2021-01" db="EMBL/GenBank/DDBJ databases">
        <title>Whole genome shotgun sequence of Actinoplanes palleronii NBRC 14916.</title>
        <authorList>
            <person name="Komaki H."/>
            <person name="Tamura T."/>
        </authorList>
    </citation>
    <scope>NUCLEOTIDE SEQUENCE [LARGE SCALE GENOMIC DNA]</scope>
    <source>
        <strain evidence="1 2">NBRC 14916</strain>
    </source>
</reference>